<dbReference type="Pfam" id="PF25431">
    <property type="entry name" value="zf-C17orf113"/>
    <property type="match status" value="1"/>
</dbReference>
<organism evidence="3 4">
    <name type="scientific">Dryococelus australis</name>
    <dbReference type="NCBI Taxonomy" id="614101"/>
    <lineage>
        <taxon>Eukaryota</taxon>
        <taxon>Metazoa</taxon>
        <taxon>Ecdysozoa</taxon>
        <taxon>Arthropoda</taxon>
        <taxon>Hexapoda</taxon>
        <taxon>Insecta</taxon>
        <taxon>Pterygota</taxon>
        <taxon>Neoptera</taxon>
        <taxon>Polyneoptera</taxon>
        <taxon>Phasmatodea</taxon>
        <taxon>Verophasmatodea</taxon>
        <taxon>Anareolatae</taxon>
        <taxon>Phasmatidae</taxon>
        <taxon>Eurycanthinae</taxon>
        <taxon>Dryococelus</taxon>
    </lineage>
</organism>
<sequence length="352" mass="39285">MWELEKVQRNATRLVKDEWGRQRQKGEDGRNFRPSLMIELGVELPEASSHNSAFKLSSTPASLPKLNPITSPDVEDVVDIASSPPSSIKQEMDMSHSEFKDLDTSHSEYKDAFAGLSETMPLPSTSVEVGRGKSDETVSRTALLESCHSWGGLPPPLAQMTGYSQDSHSSYLQSHNALRRYLSGQKVELPKLVAPVTGTFSSQLQAPPSVPYHFSKPSYKVQKHHSTMQSLEQQSSETQGGKSQQGQEISVIQPTPARGNHPGGQVGNTGGQRKGGRFRPGWLESFEWLQYDKQQNTMFCKYCRKWSSAVPDIRTSFAEGNSNFRLEIVNHHDKCKAHRICLEREEDSIAKQ</sequence>
<evidence type="ECO:0000313" key="3">
    <source>
        <dbReference type="EMBL" id="KAJ8894507.1"/>
    </source>
</evidence>
<evidence type="ECO:0000256" key="1">
    <source>
        <dbReference type="SAM" id="MobiDB-lite"/>
    </source>
</evidence>
<gene>
    <name evidence="3" type="ORF">PR048_007161</name>
</gene>
<dbReference type="InterPro" id="IPR057456">
    <property type="entry name" value="Znf_C17orf113"/>
</dbReference>
<feature type="domain" description="TTF-type" evidence="2">
    <location>
        <begin position="274"/>
        <end position="352"/>
    </location>
</feature>
<feature type="region of interest" description="Disordered" evidence="1">
    <location>
        <begin position="1"/>
        <end position="32"/>
    </location>
</feature>
<feature type="compositionally biased region" description="Polar residues" evidence="1">
    <location>
        <begin position="227"/>
        <end position="253"/>
    </location>
</feature>
<feature type="compositionally biased region" description="Basic and acidic residues" evidence="1">
    <location>
        <begin position="1"/>
        <end position="31"/>
    </location>
</feature>
<accession>A0ABQ9ICW0</accession>
<keyword evidence="4" id="KW-1185">Reference proteome</keyword>
<comment type="caution">
    <text evidence="3">The sequence shown here is derived from an EMBL/GenBank/DDBJ whole genome shotgun (WGS) entry which is preliminary data.</text>
</comment>
<dbReference type="SMART" id="SM00597">
    <property type="entry name" value="ZnF_TTF"/>
    <property type="match status" value="1"/>
</dbReference>
<evidence type="ECO:0000259" key="2">
    <source>
        <dbReference type="SMART" id="SM00597"/>
    </source>
</evidence>
<name>A0ABQ9ICW0_9NEOP</name>
<feature type="region of interest" description="Disordered" evidence="1">
    <location>
        <begin position="215"/>
        <end position="277"/>
    </location>
</feature>
<evidence type="ECO:0000313" key="4">
    <source>
        <dbReference type="Proteomes" id="UP001159363"/>
    </source>
</evidence>
<reference evidence="3 4" key="1">
    <citation type="submission" date="2023-02" db="EMBL/GenBank/DDBJ databases">
        <title>LHISI_Scaffold_Assembly.</title>
        <authorList>
            <person name="Stuart O.P."/>
            <person name="Cleave R."/>
            <person name="Magrath M.J.L."/>
            <person name="Mikheyev A.S."/>
        </authorList>
    </citation>
    <scope>NUCLEOTIDE SEQUENCE [LARGE SCALE GENOMIC DNA]</scope>
    <source>
        <strain evidence="3">Daus_M_001</strain>
        <tissue evidence="3">Leg muscle</tissue>
    </source>
</reference>
<dbReference type="InterPro" id="IPR006580">
    <property type="entry name" value="Znf_TTF"/>
</dbReference>
<proteinExistence type="predicted"/>
<feature type="compositionally biased region" description="Gly residues" evidence="1">
    <location>
        <begin position="261"/>
        <end position="273"/>
    </location>
</feature>
<dbReference type="Proteomes" id="UP001159363">
    <property type="component" value="Chromosome 2"/>
</dbReference>
<dbReference type="EMBL" id="JARBHB010000002">
    <property type="protein sequence ID" value="KAJ8894507.1"/>
    <property type="molecule type" value="Genomic_DNA"/>
</dbReference>
<protein>
    <recommendedName>
        <fullName evidence="2">TTF-type domain-containing protein</fullName>
    </recommendedName>
</protein>